<evidence type="ECO:0000256" key="5">
    <source>
        <dbReference type="ARBA" id="ARBA00023049"/>
    </source>
</evidence>
<dbReference type="SUPFAM" id="SSF102712">
    <property type="entry name" value="JAB1/MPN domain"/>
    <property type="match status" value="1"/>
</dbReference>
<dbReference type="GO" id="GO:0006508">
    <property type="term" value="P:proteolysis"/>
    <property type="evidence" value="ECO:0007669"/>
    <property type="project" value="UniProtKB-KW"/>
</dbReference>
<sequence length="164" mass="18523">MGKQISTQAILSIEAQKAMSIDVQQRKRIEACGILTGHIDEQGNWHIKQAHPLRNIYASPVYFEFAPEDLLTLELAYPGQIIGVYHSHPGGFAVASSTDRQNMQRVNQEQQIPWVWFILSGPFDEQFARQCRENLAQASLIAYYHSARAGLQQIPICLETANEN</sequence>
<organism evidence="7 8">
    <name type="scientific">Ktedonosporobacter rubrisoli</name>
    <dbReference type="NCBI Taxonomy" id="2509675"/>
    <lineage>
        <taxon>Bacteria</taxon>
        <taxon>Bacillati</taxon>
        <taxon>Chloroflexota</taxon>
        <taxon>Ktedonobacteria</taxon>
        <taxon>Ktedonobacterales</taxon>
        <taxon>Ktedonosporobacteraceae</taxon>
        <taxon>Ktedonosporobacter</taxon>
    </lineage>
</organism>
<dbReference type="Proteomes" id="UP000290365">
    <property type="component" value="Chromosome"/>
</dbReference>
<reference evidence="7 8" key="1">
    <citation type="submission" date="2019-01" db="EMBL/GenBank/DDBJ databases">
        <title>Ktedonosporobacter rubrisoli SCAWS-G2.</title>
        <authorList>
            <person name="Huang Y."/>
            <person name="Yan B."/>
        </authorList>
    </citation>
    <scope>NUCLEOTIDE SEQUENCE [LARGE SCALE GENOMIC DNA]</scope>
    <source>
        <strain evidence="7 8">SCAWS-G2</strain>
    </source>
</reference>
<dbReference type="GO" id="GO:0008235">
    <property type="term" value="F:metalloexopeptidase activity"/>
    <property type="evidence" value="ECO:0007669"/>
    <property type="project" value="TreeGrafter"/>
</dbReference>
<dbReference type="Pfam" id="PF14464">
    <property type="entry name" value="Prok-JAB"/>
    <property type="match status" value="1"/>
</dbReference>
<dbReference type="InterPro" id="IPR028090">
    <property type="entry name" value="JAB_dom_prok"/>
</dbReference>
<evidence type="ECO:0000313" key="7">
    <source>
        <dbReference type="EMBL" id="QBD82688.1"/>
    </source>
</evidence>
<dbReference type="AlphaFoldDB" id="A0A4P6K366"/>
<gene>
    <name evidence="7" type="ORF">EPA93_44665</name>
</gene>
<feature type="domain" description="JAB" evidence="6">
    <location>
        <begin position="16"/>
        <end position="122"/>
    </location>
</feature>
<keyword evidence="4" id="KW-0862">Zinc</keyword>
<protein>
    <recommendedName>
        <fullName evidence="6">JAB domain-containing protein</fullName>
    </recommendedName>
</protein>
<evidence type="ECO:0000256" key="1">
    <source>
        <dbReference type="ARBA" id="ARBA00022670"/>
    </source>
</evidence>
<evidence type="ECO:0000256" key="4">
    <source>
        <dbReference type="ARBA" id="ARBA00022833"/>
    </source>
</evidence>
<keyword evidence="5" id="KW-0482">Metalloprotease</keyword>
<proteinExistence type="predicted"/>
<keyword evidence="2" id="KW-0479">Metal-binding</keyword>
<dbReference type="PANTHER" id="PTHR34858">
    <property type="entry name" value="CYSO-CYSTEINE PEPTIDASE"/>
    <property type="match status" value="1"/>
</dbReference>
<dbReference type="EMBL" id="CP035758">
    <property type="protein sequence ID" value="QBD82688.1"/>
    <property type="molecule type" value="Genomic_DNA"/>
</dbReference>
<evidence type="ECO:0000256" key="3">
    <source>
        <dbReference type="ARBA" id="ARBA00022801"/>
    </source>
</evidence>
<keyword evidence="8" id="KW-1185">Reference proteome</keyword>
<dbReference type="RefSeq" id="WP_129893757.1">
    <property type="nucleotide sequence ID" value="NZ_CP035758.1"/>
</dbReference>
<dbReference type="InterPro" id="IPR051929">
    <property type="entry name" value="VirAsm_ModProt"/>
</dbReference>
<dbReference type="Gene3D" id="3.40.140.10">
    <property type="entry name" value="Cytidine Deaminase, domain 2"/>
    <property type="match status" value="1"/>
</dbReference>
<evidence type="ECO:0000313" key="8">
    <source>
        <dbReference type="Proteomes" id="UP000290365"/>
    </source>
</evidence>
<dbReference type="GO" id="GO:0008270">
    <property type="term" value="F:zinc ion binding"/>
    <property type="evidence" value="ECO:0007669"/>
    <property type="project" value="TreeGrafter"/>
</dbReference>
<keyword evidence="1" id="KW-0645">Protease</keyword>
<dbReference type="OrthoDB" id="9802958at2"/>
<dbReference type="PANTHER" id="PTHR34858:SF1">
    <property type="entry name" value="CYSO-CYSTEINE PEPTIDASE"/>
    <property type="match status" value="1"/>
</dbReference>
<name>A0A4P6K366_KTERU</name>
<accession>A0A4P6K366</accession>
<dbReference type="KEGG" id="kbs:EPA93_44665"/>
<keyword evidence="3" id="KW-0378">Hydrolase</keyword>
<evidence type="ECO:0000256" key="2">
    <source>
        <dbReference type="ARBA" id="ARBA00022723"/>
    </source>
</evidence>
<evidence type="ECO:0000259" key="6">
    <source>
        <dbReference type="Pfam" id="PF14464"/>
    </source>
</evidence>